<proteinExistence type="predicted"/>
<evidence type="ECO:0008006" key="3">
    <source>
        <dbReference type="Google" id="ProtNLM"/>
    </source>
</evidence>
<dbReference type="EMBL" id="CAJVRL010000047">
    <property type="protein sequence ID" value="CAG8952755.1"/>
    <property type="molecule type" value="Genomic_DNA"/>
</dbReference>
<accession>A0A9N9KV94</accession>
<keyword evidence="2" id="KW-1185">Reference proteome</keyword>
<dbReference type="AlphaFoldDB" id="A0A9N9KV94"/>
<reference evidence="1" key="1">
    <citation type="submission" date="2021-07" db="EMBL/GenBank/DDBJ databases">
        <authorList>
            <person name="Durling M."/>
        </authorList>
    </citation>
    <scope>NUCLEOTIDE SEQUENCE</scope>
</reference>
<dbReference type="PANTHER" id="PTHR42085">
    <property type="entry name" value="F-BOX DOMAIN-CONTAINING PROTEIN"/>
    <property type="match status" value="1"/>
</dbReference>
<dbReference type="Proteomes" id="UP000696280">
    <property type="component" value="Unassembled WGS sequence"/>
</dbReference>
<name>A0A9N9KV94_9HELO</name>
<dbReference type="OrthoDB" id="3565342at2759"/>
<comment type="caution">
    <text evidence="1">The sequence shown here is derived from an EMBL/GenBank/DDBJ whole genome shotgun (WGS) entry which is preliminary data.</text>
</comment>
<protein>
    <recommendedName>
        <fullName evidence="3">F-box domain-containing protein</fullName>
    </recommendedName>
</protein>
<evidence type="ECO:0000313" key="2">
    <source>
        <dbReference type="Proteomes" id="UP000696280"/>
    </source>
</evidence>
<dbReference type="InterPro" id="IPR038883">
    <property type="entry name" value="AN11006-like"/>
</dbReference>
<dbReference type="PANTHER" id="PTHR42085:SF4">
    <property type="entry name" value="F-BOX DOMAIN-CONTAINING PROTEIN"/>
    <property type="match status" value="1"/>
</dbReference>
<evidence type="ECO:0000313" key="1">
    <source>
        <dbReference type="EMBL" id="CAG8952755.1"/>
    </source>
</evidence>
<sequence>MEDTFPSSPITMAPGPHPLLHKLHCQQRSLRQISDQRLAQAGLLRTTLCNKNGNLAITTSTSHLISPSLVPIVRTPAPFGLESRCYRTNDSRRDKNTLRDLGFESLPPEIRLQIYRLLLMTPQSGIRYCICISCKRILVDECHVAYPLLYNKEGWHGGYRDTETGELKTHEINWPKHWTYPAILECNRLIHNEAMPILYGENAFAVSWPNPTKIVFHSWEISPEAIRMIKRARILSYNSRTLIFTQLPTYRHRFGGLKELTIQLAGPHPEWASLYFILVKFFSKIRLDKVCVMRAMKFVPVWDALNEKFYYQDFHSKYNDCPGEGDGDCHTEFFYNLSSPGDPIQALFGREDYIPPTPRHKGAMGHVSPPYLSGVDGVLRLTLSTSESVILSCPPLQRNACSRNLPLDGMVDEEDTRPTAIAGFKRLFNLPE</sequence>
<gene>
    <name evidence="1" type="ORF">HYFRA_00008999</name>
</gene>
<organism evidence="1 2">
    <name type="scientific">Hymenoscyphus fraxineus</name>
    <dbReference type="NCBI Taxonomy" id="746836"/>
    <lineage>
        <taxon>Eukaryota</taxon>
        <taxon>Fungi</taxon>
        <taxon>Dikarya</taxon>
        <taxon>Ascomycota</taxon>
        <taxon>Pezizomycotina</taxon>
        <taxon>Leotiomycetes</taxon>
        <taxon>Helotiales</taxon>
        <taxon>Helotiaceae</taxon>
        <taxon>Hymenoscyphus</taxon>
    </lineage>
</organism>